<keyword evidence="5 6" id="KW-0472">Membrane</keyword>
<evidence type="ECO:0000256" key="5">
    <source>
        <dbReference type="ARBA" id="ARBA00023136"/>
    </source>
</evidence>
<comment type="subcellular location">
    <subcellularLocation>
        <location evidence="1">Membrane</location>
        <topology evidence="1">Multi-pass membrane protein</topology>
    </subcellularLocation>
</comment>
<feature type="transmembrane region" description="Helical" evidence="6">
    <location>
        <begin position="314"/>
        <end position="332"/>
    </location>
</feature>
<feature type="transmembrane region" description="Helical" evidence="6">
    <location>
        <begin position="149"/>
        <end position="169"/>
    </location>
</feature>
<feature type="transmembrane region" description="Helical" evidence="6">
    <location>
        <begin position="381"/>
        <end position="400"/>
    </location>
</feature>
<comment type="caution">
    <text evidence="8">The sequence shown here is derived from an EMBL/GenBank/DDBJ whole genome shotgun (WGS) entry which is preliminary data.</text>
</comment>
<dbReference type="InterPro" id="IPR011701">
    <property type="entry name" value="MFS"/>
</dbReference>
<dbReference type="RefSeq" id="WP_061124154.1">
    <property type="nucleotide sequence ID" value="NZ_FCOF02000008.1"/>
</dbReference>
<dbReference type="EMBL" id="FCOF02000008">
    <property type="protein sequence ID" value="SAK57540.1"/>
    <property type="molecule type" value="Genomic_DNA"/>
</dbReference>
<accession>A0A158AIE3</accession>
<feature type="transmembrane region" description="Helical" evidence="6">
    <location>
        <begin position="57"/>
        <end position="75"/>
    </location>
</feature>
<feature type="transmembrane region" description="Helical" evidence="6">
    <location>
        <begin position="211"/>
        <end position="230"/>
    </location>
</feature>
<evidence type="ECO:0000256" key="1">
    <source>
        <dbReference type="ARBA" id="ARBA00004141"/>
    </source>
</evidence>
<dbReference type="GO" id="GO:0016020">
    <property type="term" value="C:membrane"/>
    <property type="evidence" value="ECO:0007669"/>
    <property type="project" value="UniProtKB-SubCell"/>
</dbReference>
<feature type="transmembrane region" description="Helical" evidence="6">
    <location>
        <begin position="242"/>
        <end position="261"/>
    </location>
</feature>
<evidence type="ECO:0000256" key="2">
    <source>
        <dbReference type="ARBA" id="ARBA00022448"/>
    </source>
</evidence>
<keyword evidence="2" id="KW-0813">Transport</keyword>
<evidence type="ECO:0000256" key="6">
    <source>
        <dbReference type="SAM" id="Phobius"/>
    </source>
</evidence>
<dbReference type="Pfam" id="PF07690">
    <property type="entry name" value="MFS_1"/>
    <property type="match status" value="1"/>
</dbReference>
<dbReference type="AlphaFoldDB" id="A0A158AIE3"/>
<feature type="transmembrane region" description="Helical" evidence="6">
    <location>
        <begin position="344"/>
        <end position="361"/>
    </location>
</feature>
<dbReference type="InterPro" id="IPR036259">
    <property type="entry name" value="MFS_trans_sf"/>
</dbReference>
<keyword evidence="4 6" id="KW-1133">Transmembrane helix</keyword>
<protein>
    <submittedName>
        <fullName evidence="8">Major facilitator transporter</fullName>
    </submittedName>
</protein>
<feature type="transmembrane region" description="Helical" evidence="6">
    <location>
        <begin position="282"/>
        <end position="302"/>
    </location>
</feature>
<dbReference type="PANTHER" id="PTHR42718:SF9">
    <property type="entry name" value="MAJOR FACILITATOR SUPERFAMILY MULTIDRUG TRANSPORTER MFSC"/>
    <property type="match status" value="1"/>
</dbReference>
<evidence type="ECO:0000259" key="7">
    <source>
        <dbReference type="PROSITE" id="PS50850"/>
    </source>
</evidence>
<reference evidence="8" key="1">
    <citation type="submission" date="2016-01" db="EMBL/GenBank/DDBJ databases">
        <authorList>
            <person name="Peeters C."/>
        </authorList>
    </citation>
    <scope>NUCLEOTIDE SEQUENCE [LARGE SCALE GENOMIC DNA]</scope>
    <source>
        <strain evidence="8">LMG 29318</strain>
    </source>
</reference>
<sequence length="518" mass="57680">MIPISFRYPKQIVKRLRGDLFPWAIALATGLDYFDNSVFSFFTGTIAGGINASSDELVWASSAYAVASVLGILQQQWWIERLGNRRYIAGCLFLFAAGAVAATLSESAIELALARGFQGYFIGPMMSAARILIQTRFTPQERSAATRRFLNMILLGTALAPLCGGYLVAWVGWRALFSCTAFAGVALGALAFFAVPSSGRVQPEARGDTHFWPYIIFAFAQGALQIVMQQVRFELFSTSPELIVLTVAGLAALGWFVWQQWHHPKPLLRLHALREKTFQVGIVLYIAFYYINNAMSFLVSRLLEGGLNYPVENAGRLVGFTSMASLAMAVVYFRFSSRIRHKKWLIMTGFLIAAFIGTWMINMPPDVSMPWLIAPMVLRGMLLLFIALPVANLTFRVFAIDEYSHGYRFKNIVKQLTYSFSTATIIILEQHRVALHQTRLAEAVNPFNPVFQSAYQGLFDGFARMGHSAAEAKSLAFVEIDRLVVQQASFLGSLDGFYYIIGVALCASVFAVWQSRID</sequence>
<evidence type="ECO:0000313" key="9">
    <source>
        <dbReference type="Proteomes" id="UP000054870"/>
    </source>
</evidence>
<feature type="transmembrane region" description="Helical" evidence="6">
    <location>
        <begin position="117"/>
        <end position="137"/>
    </location>
</feature>
<proteinExistence type="predicted"/>
<evidence type="ECO:0000313" key="8">
    <source>
        <dbReference type="EMBL" id="SAK57540.1"/>
    </source>
</evidence>
<evidence type="ECO:0000256" key="3">
    <source>
        <dbReference type="ARBA" id="ARBA00022692"/>
    </source>
</evidence>
<dbReference type="PROSITE" id="PS50850">
    <property type="entry name" value="MFS"/>
    <property type="match status" value="1"/>
</dbReference>
<dbReference type="OrthoDB" id="8581632at2"/>
<dbReference type="PANTHER" id="PTHR42718">
    <property type="entry name" value="MAJOR FACILITATOR SUPERFAMILY MULTIDRUG TRANSPORTER MFSC"/>
    <property type="match status" value="1"/>
</dbReference>
<dbReference type="Gene3D" id="1.20.1250.20">
    <property type="entry name" value="MFS general substrate transporter like domains"/>
    <property type="match status" value="2"/>
</dbReference>
<feature type="domain" description="Major facilitator superfamily (MFS) profile" evidence="7">
    <location>
        <begin position="21"/>
        <end position="518"/>
    </location>
</feature>
<name>A0A158AIE3_9BURK</name>
<keyword evidence="3 6" id="KW-0812">Transmembrane</keyword>
<dbReference type="InterPro" id="IPR020846">
    <property type="entry name" value="MFS_dom"/>
</dbReference>
<dbReference type="GO" id="GO:0022857">
    <property type="term" value="F:transmembrane transporter activity"/>
    <property type="evidence" value="ECO:0007669"/>
    <property type="project" value="InterPro"/>
</dbReference>
<dbReference type="Proteomes" id="UP000054870">
    <property type="component" value="Unassembled WGS sequence"/>
</dbReference>
<feature type="transmembrane region" description="Helical" evidence="6">
    <location>
        <begin position="87"/>
        <end position="105"/>
    </location>
</feature>
<gene>
    <name evidence="8" type="ORF">AWB75_02235</name>
</gene>
<feature type="transmembrane region" description="Helical" evidence="6">
    <location>
        <begin position="496"/>
        <end position="513"/>
    </location>
</feature>
<keyword evidence="9" id="KW-1185">Reference proteome</keyword>
<dbReference type="SUPFAM" id="SSF103473">
    <property type="entry name" value="MFS general substrate transporter"/>
    <property type="match status" value="1"/>
</dbReference>
<feature type="transmembrane region" description="Helical" evidence="6">
    <location>
        <begin position="20"/>
        <end position="42"/>
    </location>
</feature>
<organism evidence="8 9">
    <name type="scientific">Caballeronia catudaia</name>
    <dbReference type="NCBI Taxonomy" id="1777136"/>
    <lineage>
        <taxon>Bacteria</taxon>
        <taxon>Pseudomonadati</taxon>
        <taxon>Pseudomonadota</taxon>
        <taxon>Betaproteobacteria</taxon>
        <taxon>Burkholderiales</taxon>
        <taxon>Burkholderiaceae</taxon>
        <taxon>Caballeronia</taxon>
    </lineage>
</organism>
<feature type="transmembrane region" description="Helical" evidence="6">
    <location>
        <begin position="175"/>
        <end position="199"/>
    </location>
</feature>
<evidence type="ECO:0000256" key="4">
    <source>
        <dbReference type="ARBA" id="ARBA00022989"/>
    </source>
</evidence>